<dbReference type="EMBL" id="CALNXI010000853">
    <property type="protein sequence ID" value="CAH3143371.1"/>
    <property type="molecule type" value="Genomic_DNA"/>
</dbReference>
<organism evidence="1 2">
    <name type="scientific">Porites evermanni</name>
    <dbReference type="NCBI Taxonomy" id="104178"/>
    <lineage>
        <taxon>Eukaryota</taxon>
        <taxon>Metazoa</taxon>
        <taxon>Cnidaria</taxon>
        <taxon>Anthozoa</taxon>
        <taxon>Hexacorallia</taxon>
        <taxon>Scleractinia</taxon>
        <taxon>Fungiina</taxon>
        <taxon>Poritidae</taxon>
        <taxon>Porites</taxon>
    </lineage>
</organism>
<keyword evidence="2" id="KW-1185">Reference proteome</keyword>
<evidence type="ECO:0000313" key="1">
    <source>
        <dbReference type="EMBL" id="CAH3143371.1"/>
    </source>
</evidence>
<evidence type="ECO:0000313" key="2">
    <source>
        <dbReference type="Proteomes" id="UP001159427"/>
    </source>
</evidence>
<name>A0ABN8PK93_9CNID</name>
<sequence>ICCEGRTQYVTDSATGCVKLVTPLDGTVEFLTDFGELFLCEARPTRKPQGVTRFLKRCVSAVNLQIGSERITNGPEGRPTRRRKRKLSKSMSLTLIPINLCLNYEDEEMESDVVPSTWNRRNGRQIKAVVRLDL</sequence>
<feature type="non-terminal residue" evidence="1">
    <location>
        <position position="1"/>
    </location>
</feature>
<protein>
    <submittedName>
        <fullName evidence="1">Uncharacterized protein</fullName>
    </submittedName>
</protein>
<reference evidence="1 2" key="1">
    <citation type="submission" date="2022-05" db="EMBL/GenBank/DDBJ databases">
        <authorList>
            <consortium name="Genoscope - CEA"/>
            <person name="William W."/>
        </authorList>
    </citation>
    <scope>NUCLEOTIDE SEQUENCE [LARGE SCALE GENOMIC DNA]</scope>
</reference>
<dbReference type="Proteomes" id="UP001159427">
    <property type="component" value="Unassembled WGS sequence"/>
</dbReference>
<comment type="caution">
    <text evidence="1">The sequence shown here is derived from an EMBL/GenBank/DDBJ whole genome shotgun (WGS) entry which is preliminary data.</text>
</comment>
<proteinExistence type="predicted"/>
<accession>A0ABN8PK93</accession>
<gene>
    <name evidence="1" type="ORF">PEVE_00042839</name>
</gene>